<sequence>MIRVKCVENNAELKKFMDFPQQLYEGETFFVPAAQAIEQQLLTPPEALGQMRLYLALVGKEVCGRMALFFPAAGVGTEAVIYRLDFIDDTKVSAALIESACQEASQRGYASLCGPRGALELEPQGAMALGQMHDGSAFALQQPEYFLQHLEGLGFTKIFTQKEYRVALPDALCSRETRYAEFLLRRQGVRLLPLESGEQLSAWVEPLFKLIASQLARAQGRLLPEALVRARLEESWLRYADLRFIHLYVDRAGALAGATIALPDMAAALRAVEGRHRPWNKRKFEAFRREVRSLELLLSIFRPEYVGTGLRDAMLINLVQDAVRQGMKFITTGPLLPCQEERAAGLTFKNGVIYSVRHTLRRSV</sequence>
<dbReference type="PANTHER" id="PTHR41368">
    <property type="entry name" value="PROTEIN YGHO"/>
    <property type="match status" value="1"/>
</dbReference>
<evidence type="ECO:0008006" key="3">
    <source>
        <dbReference type="Google" id="ProtNLM"/>
    </source>
</evidence>
<dbReference type="PANTHER" id="PTHR41368:SF1">
    <property type="entry name" value="PROTEIN YGHO"/>
    <property type="match status" value="1"/>
</dbReference>
<dbReference type="EMBL" id="JACRSO010000002">
    <property type="protein sequence ID" value="MBC8529228.1"/>
    <property type="molecule type" value="Genomic_DNA"/>
</dbReference>
<evidence type="ECO:0000313" key="2">
    <source>
        <dbReference type="Proteomes" id="UP000654279"/>
    </source>
</evidence>
<proteinExistence type="predicted"/>
<gene>
    <name evidence="1" type="ORF">H8699_07285</name>
</gene>
<accession>A0A926D0Y8</accession>
<dbReference type="InterPro" id="IPR039968">
    <property type="entry name" value="BcerS-like"/>
</dbReference>
<name>A0A926D0Y8_9FIRM</name>
<comment type="caution">
    <text evidence="1">The sequence shown here is derived from an EMBL/GenBank/DDBJ whole genome shotgun (WGS) entry which is preliminary data.</text>
</comment>
<dbReference type="Proteomes" id="UP000654279">
    <property type="component" value="Unassembled WGS sequence"/>
</dbReference>
<dbReference type="RefSeq" id="WP_249285090.1">
    <property type="nucleotide sequence ID" value="NZ_JACRSO010000002.1"/>
</dbReference>
<organism evidence="1 2">
    <name type="scientific">Luoshenia tenuis</name>
    <dbReference type="NCBI Taxonomy" id="2763654"/>
    <lineage>
        <taxon>Bacteria</taxon>
        <taxon>Bacillati</taxon>
        <taxon>Bacillota</taxon>
        <taxon>Clostridia</taxon>
        <taxon>Christensenellales</taxon>
        <taxon>Christensenellaceae</taxon>
        <taxon>Luoshenia</taxon>
    </lineage>
</organism>
<reference evidence="1" key="1">
    <citation type="submission" date="2020-08" db="EMBL/GenBank/DDBJ databases">
        <title>Genome public.</title>
        <authorList>
            <person name="Liu C."/>
            <person name="Sun Q."/>
        </authorList>
    </citation>
    <scope>NUCLEOTIDE SEQUENCE</scope>
    <source>
        <strain evidence="1">NSJ-44</strain>
    </source>
</reference>
<protein>
    <recommendedName>
        <fullName evidence="3">N-acetyltransferase domain-containing protein</fullName>
    </recommendedName>
</protein>
<evidence type="ECO:0000313" key="1">
    <source>
        <dbReference type="EMBL" id="MBC8529228.1"/>
    </source>
</evidence>
<dbReference type="AlphaFoldDB" id="A0A926D0Y8"/>
<keyword evidence="2" id="KW-1185">Reference proteome</keyword>